<feature type="binding site" evidence="11">
    <location>
        <position position="41"/>
    </location>
    <ligand>
        <name>substrate</name>
    </ligand>
</feature>
<evidence type="ECO:0000256" key="1">
    <source>
        <dbReference type="ARBA" id="ARBA00001771"/>
    </source>
</evidence>
<comment type="function">
    <text evidence="11">Catalyzes the phosphorylation of the hydroxyl group of 4-methyl-5-beta-hydroxyethylthiazole (THZ).</text>
</comment>
<gene>
    <name evidence="11 12" type="primary">thiM</name>
    <name evidence="12" type="ORF">JG29_15350</name>
</gene>
<evidence type="ECO:0000256" key="8">
    <source>
        <dbReference type="ARBA" id="ARBA00022840"/>
    </source>
</evidence>
<dbReference type="OrthoDB" id="9778146at2"/>
<evidence type="ECO:0000256" key="7">
    <source>
        <dbReference type="ARBA" id="ARBA00022777"/>
    </source>
</evidence>
<organism evidence="12 13">
    <name type="scientific">Bombilactobacillus mellis</name>
    <dbReference type="NCBI Taxonomy" id="1218508"/>
    <lineage>
        <taxon>Bacteria</taxon>
        <taxon>Bacillati</taxon>
        <taxon>Bacillota</taxon>
        <taxon>Bacilli</taxon>
        <taxon>Lactobacillales</taxon>
        <taxon>Lactobacillaceae</taxon>
        <taxon>Bombilactobacillus</taxon>
    </lineage>
</organism>
<feature type="binding site" evidence="11">
    <location>
        <position position="117"/>
    </location>
    <ligand>
        <name>ATP</name>
        <dbReference type="ChEBI" id="CHEBI:30616"/>
    </ligand>
</feature>
<proteinExistence type="inferred from homology"/>
<keyword evidence="9 11" id="KW-0460">Magnesium</keyword>
<comment type="caution">
    <text evidence="12">The sequence shown here is derived from an EMBL/GenBank/DDBJ whole genome shotgun (WGS) entry which is preliminary data.</text>
</comment>
<dbReference type="GO" id="GO:0004417">
    <property type="term" value="F:hydroxyethylthiazole kinase activity"/>
    <property type="evidence" value="ECO:0007669"/>
    <property type="project" value="UniProtKB-UniRule"/>
</dbReference>
<dbReference type="RefSeq" id="WP_045923355.1">
    <property type="nucleotide sequence ID" value="NZ_JBHTHW010000004.1"/>
</dbReference>
<dbReference type="InterPro" id="IPR000417">
    <property type="entry name" value="Hyethyz_kinase"/>
</dbReference>
<dbReference type="Proteomes" id="UP000033695">
    <property type="component" value="Unassembled WGS sequence"/>
</dbReference>
<evidence type="ECO:0000256" key="4">
    <source>
        <dbReference type="ARBA" id="ARBA00022679"/>
    </source>
</evidence>
<dbReference type="GO" id="GO:0005524">
    <property type="term" value="F:ATP binding"/>
    <property type="evidence" value="ECO:0007669"/>
    <property type="project" value="UniProtKB-UniRule"/>
</dbReference>
<dbReference type="CDD" id="cd01170">
    <property type="entry name" value="THZ_kinase"/>
    <property type="match status" value="1"/>
</dbReference>
<evidence type="ECO:0000313" key="12">
    <source>
        <dbReference type="EMBL" id="KJY48189.1"/>
    </source>
</evidence>
<dbReference type="PRINTS" id="PR01099">
    <property type="entry name" value="HYETHTZKNASE"/>
</dbReference>
<keyword evidence="4 11" id="KW-0808">Transferase</keyword>
<dbReference type="InterPro" id="IPR029056">
    <property type="entry name" value="Ribokinase-like"/>
</dbReference>
<dbReference type="PIRSF" id="PIRSF000513">
    <property type="entry name" value="Thz_kinase"/>
    <property type="match status" value="1"/>
</dbReference>
<evidence type="ECO:0000313" key="13">
    <source>
        <dbReference type="Proteomes" id="UP000033695"/>
    </source>
</evidence>
<dbReference type="HOGENOM" id="CLU_019943_0_1_9"/>
<comment type="pathway">
    <text evidence="3 11">Cofactor biosynthesis; thiamine diphosphate biosynthesis; 4-methyl-5-(2-phosphoethyl)-thiazole from 5-(2-hydroxyethyl)-4-methylthiazole: step 1/1.</text>
</comment>
<dbReference type="GO" id="GO:0000287">
    <property type="term" value="F:magnesium ion binding"/>
    <property type="evidence" value="ECO:0007669"/>
    <property type="project" value="UniProtKB-UniRule"/>
</dbReference>
<dbReference type="EC" id="2.7.1.50" evidence="11"/>
<name>A0A0F4KQB0_9LACO</name>
<dbReference type="NCBIfam" id="NF006830">
    <property type="entry name" value="PRK09355.1"/>
    <property type="match status" value="1"/>
</dbReference>
<keyword evidence="10 11" id="KW-0784">Thiamine biosynthesis</keyword>
<comment type="similarity">
    <text evidence="11">Belongs to the Thz kinase family.</text>
</comment>
<evidence type="ECO:0000256" key="2">
    <source>
        <dbReference type="ARBA" id="ARBA00001946"/>
    </source>
</evidence>
<evidence type="ECO:0000256" key="3">
    <source>
        <dbReference type="ARBA" id="ARBA00004868"/>
    </source>
</evidence>
<dbReference type="SUPFAM" id="SSF53613">
    <property type="entry name" value="Ribokinase-like"/>
    <property type="match status" value="1"/>
</dbReference>
<evidence type="ECO:0000256" key="9">
    <source>
        <dbReference type="ARBA" id="ARBA00022842"/>
    </source>
</evidence>
<keyword evidence="8 11" id="KW-0067">ATP-binding</keyword>
<dbReference type="Gene3D" id="3.40.1190.20">
    <property type="match status" value="1"/>
</dbReference>
<dbReference type="STRING" id="1218508.JG29_15350"/>
<keyword evidence="5 11" id="KW-0479">Metal-binding</keyword>
<dbReference type="Pfam" id="PF02110">
    <property type="entry name" value="HK"/>
    <property type="match status" value="1"/>
</dbReference>
<evidence type="ECO:0000256" key="5">
    <source>
        <dbReference type="ARBA" id="ARBA00022723"/>
    </source>
</evidence>
<protein>
    <recommendedName>
        <fullName evidence="11">Hydroxyethylthiazole kinase</fullName>
        <ecNumber evidence="11">2.7.1.50</ecNumber>
    </recommendedName>
    <alternativeName>
        <fullName evidence="11">4-methyl-5-beta-hydroxyethylthiazole kinase</fullName>
        <shortName evidence="11">TH kinase</shortName>
        <shortName evidence="11">Thz kinase</shortName>
    </alternativeName>
</protein>
<feature type="binding site" evidence="11">
    <location>
        <position position="163"/>
    </location>
    <ligand>
        <name>ATP</name>
        <dbReference type="ChEBI" id="CHEBI:30616"/>
    </ligand>
</feature>
<dbReference type="EMBL" id="JXBZ01000010">
    <property type="protein sequence ID" value="KJY48189.1"/>
    <property type="molecule type" value="Genomic_DNA"/>
</dbReference>
<evidence type="ECO:0000256" key="10">
    <source>
        <dbReference type="ARBA" id="ARBA00022977"/>
    </source>
</evidence>
<keyword evidence="13" id="KW-1185">Reference proteome</keyword>
<reference evidence="12 13" key="1">
    <citation type="submission" date="2014-12" db="EMBL/GenBank/DDBJ databases">
        <title>Comparative genomics of the lactic acid bacteria isolated from the honey bee gut.</title>
        <authorList>
            <person name="Ellegaard K.M."/>
            <person name="Tamarit D."/>
            <person name="Javelind E."/>
            <person name="Olofsson T."/>
            <person name="Andersson S.G."/>
            <person name="Vasquez A."/>
        </authorList>
    </citation>
    <scope>NUCLEOTIDE SEQUENCE [LARGE SCALE GENOMIC DNA]</scope>
    <source>
        <strain evidence="12 13">Hon2</strain>
    </source>
</reference>
<dbReference type="PATRIC" id="fig|1218508.4.peg.1528"/>
<comment type="cofactor">
    <cofactor evidence="2 11">
        <name>Mg(2+)</name>
        <dbReference type="ChEBI" id="CHEBI:18420"/>
    </cofactor>
</comment>
<dbReference type="HAMAP" id="MF_00228">
    <property type="entry name" value="Thz_kinase"/>
    <property type="match status" value="1"/>
</dbReference>
<dbReference type="AlphaFoldDB" id="A0A0F4KQB0"/>
<comment type="catalytic activity">
    <reaction evidence="1 11">
        <text>5-(2-hydroxyethyl)-4-methylthiazole + ATP = 4-methyl-5-(2-phosphooxyethyl)-thiazole + ADP + H(+)</text>
        <dbReference type="Rhea" id="RHEA:24212"/>
        <dbReference type="ChEBI" id="CHEBI:15378"/>
        <dbReference type="ChEBI" id="CHEBI:17957"/>
        <dbReference type="ChEBI" id="CHEBI:30616"/>
        <dbReference type="ChEBI" id="CHEBI:58296"/>
        <dbReference type="ChEBI" id="CHEBI:456216"/>
        <dbReference type="EC" id="2.7.1.50"/>
    </reaction>
</comment>
<keyword evidence="6 11" id="KW-0547">Nucleotide-binding</keyword>
<sequence length="273" mass="29128">MNFQLLDTLRQIKPVVLNISNFVTVQDVANGLSALGASPIMSEESAETEDIVQISQAIQLNFGAFTTEQVAHIKKTGQLGNQYQLPVVVDPVAVSSINYRHQIIPQLLQEFHADIIRGNTSEIATLGGFSWQAKGIDSADGKGDRRFIAMQTAQKYHCIIIMSGATDIITNGTAVTQITNGTPLLQVHVGSGDLLSSISAAFAAVSPHNLYQAAQMAALVVAVSGELAAQQQSTLGPGTFTAALLDELANINIQDLQQTAHYQTQEENNAATN</sequence>
<keyword evidence="7 11" id="KW-0418">Kinase</keyword>
<dbReference type="GO" id="GO:0009228">
    <property type="term" value="P:thiamine biosynthetic process"/>
    <property type="evidence" value="ECO:0007669"/>
    <property type="project" value="UniProtKB-KW"/>
</dbReference>
<dbReference type="GO" id="GO:0009229">
    <property type="term" value="P:thiamine diphosphate biosynthetic process"/>
    <property type="evidence" value="ECO:0007669"/>
    <property type="project" value="UniProtKB-UniRule"/>
</dbReference>
<dbReference type="UniPathway" id="UPA00060">
    <property type="reaction ID" value="UER00139"/>
</dbReference>
<accession>A0A0F4KQB0</accession>
<evidence type="ECO:0000256" key="6">
    <source>
        <dbReference type="ARBA" id="ARBA00022741"/>
    </source>
</evidence>
<feature type="binding site" evidence="11">
    <location>
        <position position="190"/>
    </location>
    <ligand>
        <name>substrate</name>
    </ligand>
</feature>
<evidence type="ECO:0000256" key="11">
    <source>
        <dbReference type="HAMAP-Rule" id="MF_00228"/>
    </source>
</evidence>